<feature type="non-terminal residue" evidence="1">
    <location>
        <position position="59"/>
    </location>
</feature>
<reference evidence="1" key="1">
    <citation type="journal article" date="2015" name="Nature">
        <title>Complex archaea that bridge the gap between prokaryotes and eukaryotes.</title>
        <authorList>
            <person name="Spang A."/>
            <person name="Saw J.H."/>
            <person name="Jorgensen S.L."/>
            <person name="Zaremba-Niedzwiedzka K."/>
            <person name="Martijn J."/>
            <person name="Lind A.E."/>
            <person name="van Eijk R."/>
            <person name="Schleper C."/>
            <person name="Guy L."/>
            <person name="Ettema T.J."/>
        </authorList>
    </citation>
    <scope>NUCLEOTIDE SEQUENCE</scope>
</reference>
<name>A0A0F9DJY8_9ZZZZ</name>
<organism evidence="1">
    <name type="scientific">marine sediment metagenome</name>
    <dbReference type="NCBI Taxonomy" id="412755"/>
    <lineage>
        <taxon>unclassified sequences</taxon>
        <taxon>metagenomes</taxon>
        <taxon>ecological metagenomes</taxon>
    </lineage>
</organism>
<sequence>MTKLITFSVSLTDNGNIQTDIEYVNYKEFEEIMNAWNPEYEPTPSISCMIRNVVRDLVG</sequence>
<dbReference type="AlphaFoldDB" id="A0A0F9DJY8"/>
<protein>
    <submittedName>
        <fullName evidence="1">Uncharacterized protein</fullName>
    </submittedName>
</protein>
<accession>A0A0F9DJY8</accession>
<proteinExistence type="predicted"/>
<gene>
    <name evidence="1" type="ORF">LCGC14_2536920</name>
</gene>
<evidence type="ECO:0000313" key="1">
    <source>
        <dbReference type="EMBL" id="KKL12323.1"/>
    </source>
</evidence>
<comment type="caution">
    <text evidence="1">The sequence shown here is derived from an EMBL/GenBank/DDBJ whole genome shotgun (WGS) entry which is preliminary data.</text>
</comment>
<dbReference type="EMBL" id="LAZR01041306">
    <property type="protein sequence ID" value="KKL12323.1"/>
    <property type="molecule type" value="Genomic_DNA"/>
</dbReference>